<keyword evidence="6" id="KW-0460">Magnesium</keyword>
<dbReference type="CDD" id="cd00143">
    <property type="entry name" value="PP2Cc"/>
    <property type="match status" value="1"/>
</dbReference>
<name>A0A913Y902_EXADI</name>
<keyword evidence="5 9" id="KW-0378">Hydrolase</keyword>
<reference evidence="12" key="1">
    <citation type="submission" date="2022-11" db="UniProtKB">
        <authorList>
            <consortium name="EnsemblMetazoa"/>
        </authorList>
    </citation>
    <scope>IDENTIFICATION</scope>
</reference>
<dbReference type="SMART" id="SM00332">
    <property type="entry name" value="PP2Cc"/>
    <property type="match status" value="1"/>
</dbReference>
<dbReference type="InterPro" id="IPR036457">
    <property type="entry name" value="PPM-type-like_dom_sf"/>
</dbReference>
<dbReference type="InterPro" id="IPR000222">
    <property type="entry name" value="PP2C_BS"/>
</dbReference>
<feature type="compositionally biased region" description="Basic and acidic residues" evidence="10">
    <location>
        <begin position="167"/>
        <end position="208"/>
    </location>
</feature>
<dbReference type="OMA" id="YCAMKLP"/>
<dbReference type="Gene3D" id="3.60.40.10">
    <property type="entry name" value="PPM-type phosphatase domain"/>
    <property type="match status" value="2"/>
</dbReference>
<comment type="similarity">
    <text evidence="2 9">Belongs to the PP2C family.</text>
</comment>
<evidence type="ECO:0000256" key="6">
    <source>
        <dbReference type="ARBA" id="ARBA00022842"/>
    </source>
</evidence>
<evidence type="ECO:0000256" key="10">
    <source>
        <dbReference type="SAM" id="MobiDB-lite"/>
    </source>
</evidence>
<evidence type="ECO:0000259" key="11">
    <source>
        <dbReference type="PROSITE" id="PS51746"/>
    </source>
</evidence>
<dbReference type="InterPro" id="IPR001932">
    <property type="entry name" value="PPM-type_phosphatase-like_dom"/>
</dbReference>
<dbReference type="PANTHER" id="PTHR13832">
    <property type="entry name" value="PROTEIN PHOSPHATASE 2C"/>
    <property type="match status" value="1"/>
</dbReference>
<dbReference type="RefSeq" id="XP_020917033.1">
    <property type="nucleotide sequence ID" value="XM_021061374.1"/>
</dbReference>
<dbReference type="GO" id="GO:0004722">
    <property type="term" value="F:protein serine/threonine phosphatase activity"/>
    <property type="evidence" value="ECO:0007669"/>
    <property type="project" value="UniProtKB-EC"/>
</dbReference>
<organism evidence="12 13">
    <name type="scientific">Exaiptasia diaphana</name>
    <name type="common">Tropical sea anemone</name>
    <name type="synonym">Aiptasia pulchella</name>
    <dbReference type="NCBI Taxonomy" id="2652724"/>
    <lineage>
        <taxon>Eukaryota</taxon>
        <taxon>Metazoa</taxon>
        <taxon>Cnidaria</taxon>
        <taxon>Anthozoa</taxon>
        <taxon>Hexacorallia</taxon>
        <taxon>Actiniaria</taxon>
        <taxon>Aiptasiidae</taxon>
        <taxon>Exaiptasia</taxon>
    </lineage>
</organism>
<keyword evidence="13" id="KW-1185">Reference proteome</keyword>
<sequence>MGAYLNKPKTEITSNDYSNDLMSCGASAMQGWRVSMEDAHTCLMDFDSRTALFGVFDGHGGSEVAIYAQKHLAEVLKTTDGYRSGNTKQGLIEAFFKLDEDLITEEGLTELKEIAGDKGEDSENENEAELLAEEANMPLIELLERLKSAAQNQIESGSDDEEEDQEHENGNDKDDDENHNQEDESPSKESKENGNESDSAKNGETKEVEENDESDKEEEEEEEADKNEDNEKGNNVDDAQEEDEHNNDEPEDDSDDDDDEDDDDDDNCPLMKSDEVGYDSGTTAIVALVKDDTLTVANVGDSRCVVCRNGIALEMSIDHKPEDTKELSRIEKAGGKVTGEGRVNGGLNLSRALGDHSYKGRTELKAEEQQISAMPDIRQTQLTEADEFMVIACDGIWNVKNSQEVVDFVRKELKEQRLKDDKVNLSAICEKMFKECLAPDTSGDGSGCDNMSCLIVTFDSIKARLSGKRKSQDSSDNPNPDKKSRTSQD</sequence>
<keyword evidence="8" id="KW-0464">Manganese</keyword>
<feature type="compositionally biased region" description="Acidic residues" evidence="10">
    <location>
        <begin position="157"/>
        <end position="166"/>
    </location>
</feature>
<evidence type="ECO:0000313" key="12">
    <source>
        <dbReference type="EnsemblMetazoa" id="XP_020917033.1"/>
    </source>
</evidence>
<evidence type="ECO:0000256" key="7">
    <source>
        <dbReference type="ARBA" id="ARBA00022912"/>
    </source>
</evidence>
<feature type="compositionally biased region" description="Basic and acidic residues" evidence="10">
    <location>
        <begin position="479"/>
        <end position="489"/>
    </location>
</feature>
<feature type="domain" description="PPM-type phosphatase" evidence="11">
    <location>
        <begin position="23"/>
        <end position="458"/>
    </location>
</feature>
<dbReference type="EnsemblMetazoa" id="XM_021061374.1">
    <property type="protein sequence ID" value="XP_020917033.1"/>
    <property type="gene ID" value="LOC110254392"/>
</dbReference>
<dbReference type="InterPro" id="IPR015655">
    <property type="entry name" value="PP2C"/>
</dbReference>
<evidence type="ECO:0000256" key="4">
    <source>
        <dbReference type="ARBA" id="ARBA00022723"/>
    </source>
</evidence>
<accession>A0A913Y902</accession>
<dbReference type="PANTHER" id="PTHR13832:SF803">
    <property type="entry name" value="PROTEIN PHOSPHATASE 1G"/>
    <property type="match status" value="1"/>
</dbReference>
<evidence type="ECO:0000256" key="2">
    <source>
        <dbReference type="ARBA" id="ARBA00006702"/>
    </source>
</evidence>
<dbReference type="PROSITE" id="PS01032">
    <property type="entry name" value="PPM_1"/>
    <property type="match status" value="1"/>
</dbReference>
<keyword evidence="7 9" id="KW-0904">Protein phosphatase</keyword>
<dbReference type="Pfam" id="PF00481">
    <property type="entry name" value="PP2C"/>
    <property type="match status" value="2"/>
</dbReference>
<dbReference type="EC" id="3.1.3.16" evidence="3"/>
<dbReference type="GO" id="GO:0046872">
    <property type="term" value="F:metal ion binding"/>
    <property type="evidence" value="ECO:0007669"/>
    <property type="project" value="UniProtKB-KW"/>
</dbReference>
<comment type="cofactor">
    <cofactor evidence="1">
        <name>Mn(2+)</name>
        <dbReference type="ChEBI" id="CHEBI:29035"/>
    </cofactor>
</comment>
<evidence type="ECO:0000256" key="5">
    <source>
        <dbReference type="ARBA" id="ARBA00022801"/>
    </source>
</evidence>
<evidence type="ECO:0000256" key="1">
    <source>
        <dbReference type="ARBA" id="ARBA00001936"/>
    </source>
</evidence>
<dbReference type="KEGG" id="epa:110254392"/>
<dbReference type="AlphaFoldDB" id="A0A913Y902"/>
<evidence type="ECO:0000256" key="8">
    <source>
        <dbReference type="ARBA" id="ARBA00023211"/>
    </source>
</evidence>
<evidence type="ECO:0000256" key="9">
    <source>
        <dbReference type="RuleBase" id="RU003465"/>
    </source>
</evidence>
<evidence type="ECO:0000256" key="3">
    <source>
        <dbReference type="ARBA" id="ARBA00013081"/>
    </source>
</evidence>
<feature type="compositionally biased region" description="Acidic residues" evidence="10">
    <location>
        <begin position="238"/>
        <end position="267"/>
    </location>
</feature>
<dbReference type="Proteomes" id="UP000887567">
    <property type="component" value="Unplaced"/>
</dbReference>
<feature type="region of interest" description="Disordered" evidence="10">
    <location>
        <begin position="465"/>
        <end position="489"/>
    </location>
</feature>
<protein>
    <recommendedName>
        <fullName evidence="3">protein-serine/threonine phosphatase</fullName>
        <ecNumber evidence="3">3.1.3.16</ecNumber>
    </recommendedName>
</protein>
<evidence type="ECO:0000313" key="13">
    <source>
        <dbReference type="Proteomes" id="UP000887567"/>
    </source>
</evidence>
<proteinExistence type="inferred from homology"/>
<feature type="compositionally biased region" description="Acidic residues" evidence="10">
    <location>
        <begin position="209"/>
        <end position="226"/>
    </location>
</feature>
<keyword evidence="4" id="KW-0479">Metal-binding</keyword>
<dbReference type="PROSITE" id="PS51746">
    <property type="entry name" value="PPM_2"/>
    <property type="match status" value="1"/>
</dbReference>
<dbReference type="SUPFAM" id="SSF81606">
    <property type="entry name" value="PP2C-like"/>
    <property type="match status" value="1"/>
</dbReference>
<feature type="region of interest" description="Disordered" evidence="10">
    <location>
        <begin position="150"/>
        <end position="276"/>
    </location>
</feature>
<dbReference type="GeneID" id="110254392"/>
<dbReference type="OrthoDB" id="10264738at2759"/>